<feature type="transmembrane region" description="Helical" evidence="2">
    <location>
        <begin position="226"/>
        <end position="250"/>
    </location>
</feature>
<organism evidence="3 4">
    <name type="scientific">Coprococcus comes</name>
    <dbReference type="NCBI Taxonomy" id="410072"/>
    <lineage>
        <taxon>Bacteria</taxon>
        <taxon>Bacillati</taxon>
        <taxon>Bacillota</taxon>
        <taxon>Clostridia</taxon>
        <taxon>Lachnospirales</taxon>
        <taxon>Lachnospiraceae</taxon>
        <taxon>Coprococcus</taxon>
    </lineage>
</organism>
<feature type="compositionally biased region" description="Polar residues" evidence="1">
    <location>
        <begin position="103"/>
        <end position="118"/>
    </location>
</feature>
<accession>A0A173SHJ2</accession>
<feature type="compositionally biased region" description="Basic and acidic residues" evidence="1">
    <location>
        <begin position="75"/>
        <end position="87"/>
    </location>
</feature>
<reference evidence="3 4" key="1">
    <citation type="submission" date="2015-09" db="EMBL/GenBank/DDBJ databases">
        <authorList>
            <consortium name="Pathogen Informatics"/>
        </authorList>
    </citation>
    <scope>NUCLEOTIDE SEQUENCE [LARGE SCALE GENOMIC DNA]</scope>
    <source>
        <strain evidence="3 4">2789STDY5834962</strain>
    </source>
</reference>
<evidence type="ECO:0000256" key="2">
    <source>
        <dbReference type="SAM" id="Phobius"/>
    </source>
</evidence>
<protein>
    <submittedName>
        <fullName evidence="3">Predicted membrane protein</fullName>
    </submittedName>
</protein>
<dbReference type="AlphaFoldDB" id="A0A173SHJ2"/>
<sequence length="279" mass="30468">MSRTEYMRELDALLQGISKEEREEAMQYYNDYFDDAGSENEEKVIEELGSPAKLAETIRAGINGNTDEAESYGEYGERGYQDRRFDTSEYPAGKDGYYKDSYSETCGESQSQNDRNPFSERQYSYTANSNQGYTYAGNQGYGAGQTTEMPRKKSSAGKIILIICILLIGLPIVVPTALGLLLAAFGVLVVLAISAIAIWVAAVATAAVGILLGIHGFGQLFYSPALGIGMLGVGCLLLALGAVFTVLIGWGCIKLIPMMFRGFVNLCRIPFQKKRGECR</sequence>
<gene>
    <name evidence="3" type="ORF">ERS852574_01409</name>
</gene>
<feature type="transmembrane region" description="Helical" evidence="2">
    <location>
        <begin position="188"/>
        <end position="214"/>
    </location>
</feature>
<feature type="region of interest" description="Disordered" evidence="1">
    <location>
        <begin position="65"/>
        <end position="118"/>
    </location>
</feature>
<dbReference type="RefSeq" id="WP_055156350.1">
    <property type="nucleotide sequence ID" value="NZ_CAXSNH010000015.1"/>
</dbReference>
<keyword evidence="2" id="KW-1133">Transmembrane helix</keyword>
<dbReference type="EMBL" id="CYXR01000008">
    <property type="protein sequence ID" value="CUM89466.1"/>
    <property type="molecule type" value="Genomic_DNA"/>
</dbReference>
<evidence type="ECO:0000256" key="1">
    <source>
        <dbReference type="SAM" id="MobiDB-lite"/>
    </source>
</evidence>
<proteinExistence type="predicted"/>
<keyword evidence="2" id="KW-0472">Membrane</keyword>
<evidence type="ECO:0000313" key="3">
    <source>
        <dbReference type="EMBL" id="CUM89466.1"/>
    </source>
</evidence>
<feature type="transmembrane region" description="Helical" evidence="2">
    <location>
        <begin position="159"/>
        <end position="182"/>
    </location>
</feature>
<dbReference type="Pfam" id="PF22564">
    <property type="entry name" value="HAAS"/>
    <property type="match status" value="1"/>
</dbReference>
<dbReference type="Proteomes" id="UP000095727">
    <property type="component" value="Unassembled WGS sequence"/>
</dbReference>
<keyword evidence="2" id="KW-0812">Transmembrane</keyword>
<evidence type="ECO:0000313" key="4">
    <source>
        <dbReference type="Proteomes" id="UP000095727"/>
    </source>
</evidence>
<name>A0A173SHJ2_9FIRM</name>